<evidence type="ECO:0000313" key="4">
    <source>
        <dbReference type="EMBL" id="MFC3052393.1"/>
    </source>
</evidence>
<evidence type="ECO:0000256" key="2">
    <source>
        <dbReference type="SAM" id="SignalP"/>
    </source>
</evidence>
<dbReference type="PANTHER" id="PTHR46018">
    <property type="entry name" value="ZINC PHOSPHODIESTERASE ELAC PROTEIN 1"/>
    <property type="match status" value="1"/>
</dbReference>
<organism evidence="4 5">
    <name type="scientific">Kordiimonas pumila</name>
    <dbReference type="NCBI Taxonomy" id="2161677"/>
    <lineage>
        <taxon>Bacteria</taxon>
        <taxon>Pseudomonadati</taxon>
        <taxon>Pseudomonadota</taxon>
        <taxon>Alphaproteobacteria</taxon>
        <taxon>Kordiimonadales</taxon>
        <taxon>Kordiimonadaceae</taxon>
        <taxon>Kordiimonas</taxon>
    </lineage>
</organism>
<dbReference type="Pfam" id="PF12706">
    <property type="entry name" value="Lactamase_B_2"/>
    <property type="match status" value="1"/>
</dbReference>
<proteinExistence type="predicted"/>
<gene>
    <name evidence="4" type="ORF">ACFOKA_10820</name>
</gene>
<comment type="caution">
    <text evidence="4">The sequence shown here is derived from an EMBL/GenBank/DDBJ whole genome shotgun (WGS) entry which is preliminary data.</text>
</comment>
<dbReference type="RefSeq" id="WP_194213941.1">
    <property type="nucleotide sequence ID" value="NZ_CP061205.1"/>
</dbReference>
<dbReference type="InterPro" id="IPR001279">
    <property type="entry name" value="Metallo-B-lactamas"/>
</dbReference>
<accession>A0ABV7D5U0</accession>
<feature type="chain" id="PRO_5046791124" evidence="2">
    <location>
        <begin position="30"/>
        <end position="341"/>
    </location>
</feature>
<dbReference type="SMART" id="SM00849">
    <property type="entry name" value="Lactamase_B"/>
    <property type="match status" value="1"/>
</dbReference>
<dbReference type="InterPro" id="IPR044094">
    <property type="entry name" value="AtsA-like_MBL-fold"/>
</dbReference>
<dbReference type="InterPro" id="IPR036866">
    <property type="entry name" value="RibonucZ/Hydroxyglut_hydro"/>
</dbReference>
<name>A0ABV7D5U0_9PROT</name>
<dbReference type="EMBL" id="JBHRSL010000010">
    <property type="protein sequence ID" value="MFC3052393.1"/>
    <property type="molecule type" value="Genomic_DNA"/>
</dbReference>
<dbReference type="Gene3D" id="3.60.15.10">
    <property type="entry name" value="Ribonuclease Z/Hydroxyacylglutathione hydrolase-like"/>
    <property type="match status" value="1"/>
</dbReference>
<protein>
    <submittedName>
        <fullName evidence="4">MBL fold metallo-hydrolase</fullName>
    </submittedName>
</protein>
<keyword evidence="5" id="KW-1185">Reference proteome</keyword>
<feature type="domain" description="Metallo-beta-lactamase" evidence="3">
    <location>
        <begin position="63"/>
        <end position="277"/>
    </location>
</feature>
<evidence type="ECO:0000259" key="3">
    <source>
        <dbReference type="SMART" id="SM00849"/>
    </source>
</evidence>
<sequence>MYKSRTVLSTKWLATRLMKSAIFIGSALAASTSIAAYTDADKTDIDIILLGTSGGPVAHPVRSQPANMLRVGNSVYIVDTGDNISQQLSRASVALPSLDAVFISHMHFDHTLGLGPLMAFSWVKGRDVPLPIYGPNGTKELVRRNADILDIGGHIFKHQLPPRKDISSYFVAHDIAEDKPVVIYTDSKTRVSAVSNSHYSTITLTEQDYGFDNALSYRFDVGDTCVVFTGDTGPSRALDALTKDCDILVSEIADPDSITAAIKKQFKDVQSKVLKGHIEDEHMTAAEVGKLAERSGIQKVILTHFGIGPTFSPETFIGQIRAYYPEGDIILGNDLDTIKVQ</sequence>
<keyword evidence="2" id="KW-0732">Signal</keyword>
<dbReference type="CDD" id="cd07719">
    <property type="entry name" value="arylsulfatase_AtsA-like_MBL-fold"/>
    <property type="match status" value="1"/>
</dbReference>
<dbReference type="SUPFAM" id="SSF56281">
    <property type="entry name" value="Metallo-hydrolase/oxidoreductase"/>
    <property type="match status" value="1"/>
</dbReference>
<keyword evidence="1" id="KW-0378">Hydrolase</keyword>
<feature type="signal peptide" evidence="2">
    <location>
        <begin position="1"/>
        <end position="29"/>
    </location>
</feature>
<evidence type="ECO:0000256" key="1">
    <source>
        <dbReference type="ARBA" id="ARBA00022801"/>
    </source>
</evidence>
<evidence type="ECO:0000313" key="5">
    <source>
        <dbReference type="Proteomes" id="UP001595444"/>
    </source>
</evidence>
<reference evidence="5" key="1">
    <citation type="journal article" date="2019" name="Int. J. Syst. Evol. Microbiol.">
        <title>The Global Catalogue of Microorganisms (GCM) 10K type strain sequencing project: providing services to taxonomists for standard genome sequencing and annotation.</title>
        <authorList>
            <consortium name="The Broad Institute Genomics Platform"/>
            <consortium name="The Broad Institute Genome Sequencing Center for Infectious Disease"/>
            <person name="Wu L."/>
            <person name="Ma J."/>
        </authorList>
    </citation>
    <scope>NUCLEOTIDE SEQUENCE [LARGE SCALE GENOMIC DNA]</scope>
    <source>
        <strain evidence="5">KCTC 62164</strain>
    </source>
</reference>
<dbReference type="PANTHER" id="PTHR46018:SF2">
    <property type="entry name" value="ZINC PHOSPHODIESTERASE ELAC PROTEIN 1"/>
    <property type="match status" value="1"/>
</dbReference>
<dbReference type="Proteomes" id="UP001595444">
    <property type="component" value="Unassembled WGS sequence"/>
</dbReference>